<keyword evidence="1" id="KW-1133">Transmembrane helix</keyword>
<dbReference type="HOGENOM" id="CLU_135453_0_0_5"/>
<gene>
    <name evidence="2" type="ORF">thalar_02896</name>
</gene>
<proteinExistence type="predicted"/>
<dbReference type="Proteomes" id="UP000015351">
    <property type="component" value="Unassembled WGS sequence"/>
</dbReference>
<sequence length="101" mass="10910">MLFGPEKAGELAGNYVGFVVWFNFLAGGLYIIAAIGLWTGKVWAAYLAALIAIATAVVAFGFAFVILRGRPFEMRTVGVLILRFSVWAGIAWAVLRCKGQP</sequence>
<dbReference type="EMBL" id="AONI01000015">
    <property type="protein sequence ID" value="EPX77175.1"/>
    <property type="molecule type" value="Genomic_DNA"/>
</dbReference>
<feature type="transmembrane region" description="Helical" evidence="1">
    <location>
        <begin position="12"/>
        <end position="37"/>
    </location>
</feature>
<evidence type="ECO:0000313" key="3">
    <source>
        <dbReference type="Proteomes" id="UP000015351"/>
    </source>
</evidence>
<keyword evidence="3" id="KW-1185">Reference proteome</keyword>
<dbReference type="AlphaFoldDB" id="S9RGG9"/>
<keyword evidence="1" id="KW-0812">Transmembrane</keyword>
<evidence type="ECO:0000313" key="2">
    <source>
        <dbReference type="EMBL" id="EPX77175.1"/>
    </source>
</evidence>
<keyword evidence="1" id="KW-0472">Membrane</keyword>
<organism evidence="2 3">
    <name type="scientific">Litoreibacter arenae DSM 19593</name>
    <dbReference type="NCBI Taxonomy" id="1123360"/>
    <lineage>
        <taxon>Bacteria</taxon>
        <taxon>Pseudomonadati</taxon>
        <taxon>Pseudomonadota</taxon>
        <taxon>Alphaproteobacteria</taxon>
        <taxon>Rhodobacterales</taxon>
        <taxon>Roseobacteraceae</taxon>
        <taxon>Litoreibacter</taxon>
    </lineage>
</organism>
<evidence type="ECO:0000256" key="1">
    <source>
        <dbReference type="SAM" id="Phobius"/>
    </source>
</evidence>
<feature type="transmembrane region" description="Helical" evidence="1">
    <location>
        <begin position="77"/>
        <end position="95"/>
    </location>
</feature>
<dbReference type="STRING" id="1123360.thalar_02896"/>
<protein>
    <submittedName>
        <fullName evidence="2">Uncharacterized protein</fullName>
    </submittedName>
</protein>
<name>S9RGG9_9RHOB</name>
<accession>S9RGG9</accession>
<feature type="transmembrane region" description="Helical" evidence="1">
    <location>
        <begin position="43"/>
        <end position="65"/>
    </location>
</feature>
<reference evidence="3" key="1">
    <citation type="journal article" date="2013" name="Stand. Genomic Sci.">
        <title>Genome sequence of the Litoreibacter arenae type strain (DSM 19593(T)), a member of the Roseobacter clade isolated from sea sand.</title>
        <authorList>
            <person name="Riedel T."/>
            <person name="Fiebig A."/>
            <person name="Petersen J."/>
            <person name="Gronow S."/>
            <person name="Kyrpides N.C."/>
            <person name="Goker M."/>
            <person name="Klenk H.P."/>
        </authorList>
    </citation>
    <scope>NUCLEOTIDE SEQUENCE [LARGE SCALE GENOMIC DNA]</scope>
    <source>
        <strain evidence="3">DSM 19593</strain>
    </source>
</reference>
<comment type="caution">
    <text evidence="2">The sequence shown here is derived from an EMBL/GenBank/DDBJ whole genome shotgun (WGS) entry which is preliminary data.</text>
</comment>